<feature type="short sequence motif" description="Q motif" evidence="11">
    <location>
        <begin position="95"/>
        <end position="123"/>
    </location>
</feature>
<dbReference type="EMBL" id="JAGYWB010000019">
    <property type="protein sequence ID" value="KAI0488039.1"/>
    <property type="molecule type" value="Genomic_DNA"/>
</dbReference>
<dbReference type="PANTHER" id="PTHR47958">
    <property type="entry name" value="ATP-DEPENDENT RNA HELICASE DBP3"/>
    <property type="match status" value="1"/>
</dbReference>
<dbReference type="PROSITE" id="PS00039">
    <property type="entry name" value="DEAD_ATP_HELICASE"/>
    <property type="match status" value="2"/>
</dbReference>
<evidence type="ECO:0000256" key="1">
    <source>
        <dbReference type="ARBA" id="ARBA00012552"/>
    </source>
</evidence>
<evidence type="ECO:0000256" key="8">
    <source>
        <dbReference type="ARBA" id="ARBA00022917"/>
    </source>
</evidence>
<evidence type="ECO:0000256" key="10">
    <source>
        <dbReference type="ARBA" id="ARBA00047984"/>
    </source>
</evidence>
<dbReference type="PROSITE" id="PS51192">
    <property type="entry name" value="HELICASE_ATP_BIND_1"/>
    <property type="match status" value="2"/>
</dbReference>
<dbReference type="FunFam" id="3.40.50.300:FF:000079">
    <property type="entry name" value="probable ATP-dependent RNA helicase DDX17"/>
    <property type="match status" value="1"/>
</dbReference>
<dbReference type="Pfam" id="PF00270">
    <property type="entry name" value="DEAD"/>
    <property type="match status" value="2"/>
</dbReference>
<evidence type="ECO:0000256" key="11">
    <source>
        <dbReference type="PROSITE-ProRule" id="PRU00552"/>
    </source>
</evidence>
<dbReference type="Proteomes" id="UP000829196">
    <property type="component" value="Unassembled WGS sequence"/>
</dbReference>
<feature type="compositionally biased region" description="Low complexity" evidence="12">
    <location>
        <begin position="21"/>
        <end position="38"/>
    </location>
</feature>
<evidence type="ECO:0000259" key="14">
    <source>
        <dbReference type="PROSITE" id="PS51194"/>
    </source>
</evidence>
<dbReference type="FunFam" id="3.40.50.300:FF:000031">
    <property type="entry name" value="Eukaryotic initiation factor 4A-III"/>
    <property type="match status" value="1"/>
</dbReference>
<feature type="compositionally biased region" description="Basic and acidic residues" evidence="12">
    <location>
        <begin position="1"/>
        <end position="20"/>
    </location>
</feature>
<comment type="similarity">
    <text evidence="9">Belongs to the DEAD box helicase family. eIF4A subfamily.</text>
</comment>
<keyword evidence="4" id="KW-0378">Hydrolase</keyword>
<dbReference type="PROSITE" id="PS51194">
    <property type="entry name" value="HELICASE_CTER"/>
    <property type="match status" value="2"/>
</dbReference>
<evidence type="ECO:0000256" key="9">
    <source>
        <dbReference type="ARBA" id="ARBA00024352"/>
    </source>
</evidence>
<keyword evidence="17" id="KW-1185">Reference proteome</keyword>
<comment type="catalytic activity">
    <reaction evidence="10">
        <text>ATP + H2O = ADP + phosphate + H(+)</text>
        <dbReference type="Rhea" id="RHEA:13065"/>
        <dbReference type="ChEBI" id="CHEBI:15377"/>
        <dbReference type="ChEBI" id="CHEBI:15378"/>
        <dbReference type="ChEBI" id="CHEBI:30616"/>
        <dbReference type="ChEBI" id="CHEBI:43474"/>
        <dbReference type="ChEBI" id="CHEBI:456216"/>
        <dbReference type="EC" id="3.6.4.13"/>
    </reaction>
</comment>
<dbReference type="InterPro" id="IPR000629">
    <property type="entry name" value="RNA-helicase_DEAD-box_CS"/>
</dbReference>
<keyword evidence="3" id="KW-0547">Nucleotide-binding</keyword>
<name>A0A8T3A1V6_DENNO</name>
<evidence type="ECO:0000256" key="2">
    <source>
        <dbReference type="ARBA" id="ARBA00022540"/>
    </source>
</evidence>
<dbReference type="SUPFAM" id="SSF52540">
    <property type="entry name" value="P-loop containing nucleoside triphosphate hydrolases"/>
    <property type="match status" value="3"/>
</dbReference>
<gene>
    <name evidence="16" type="ORF">KFK09_027863</name>
</gene>
<feature type="domain" description="DEAD-box RNA helicase Q" evidence="15">
    <location>
        <begin position="519"/>
        <end position="547"/>
    </location>
</feature>
<dbReference type="InterPro" id="IPR014014">
    <property type="entry name" value="RNA_helicase_DEAD_Q_motif"/>
</dbReference>
<feature type="region of interest" description="Disordered" evidence="12">
    <location>
        <begin position="1"/>
        <end position="43"/>
    </location>
</feature>
<dbReference type="Gene3D" id="3.40.50.300">
    <property type="entry name" value="P-loop containing nucleotide triphosphate hydrolases"/>
    <property type="match status" value="4"/>
</dbReference>
<dbReference type="GO" id="GO:0003723">
    <property type="term" value="F:RNA binding"/>
    <property type="evidence" value="ECO:0007669"/>
    <property type="project" value="UniProtKB-KW"/>
</dbReference>
<dbReference type="InterPro" id="IPR014001">
    <property type="entry name" value="Helicase_ATP-bd"/>
</dbReference>
<evidence type="ECO:0000256" key="5">
    <source>
        <dbReference type="ARBA" id="ARBA00022806"/>
    </source>
</evidence>
<evidence type="ECO:0000259" key="15">
    <source>
        <dbReference type="PROSITE" id="PS51195"/>
    </source>
</evidence>
<comment type="caution">
    <text evidence="16">The sequence shown here is derived from an EMBL/GenBank/DDBJ whole genome shotgun (WGS) entry which is preliminary data.</text>
</comment>
<dbReference type="PROSITE" id="PS51195">
    <property type="entry name" value="Q_MOTIF"/>
    <property type="match status" value="2"/>
</dbReference>
<sequence>MSRYDGRAGDPTSYRDRRSDVGYSDGGLSSYGKSYKSSSVKETEGVADLDGLVPFEKNFYKESPSVSSMTEADVEEYRRKREITVEGRDVPRPIREFRDIGFPDYVMQEIAKAGFVEPTPIQAQGWPMAMKGRDLIGIAETGSGKTLAYLLPAIIHVNAQPILALGDGPIVLVLAPTRELAVQIQQEATKFGASSKIKNTCIYGGVPKGPQVRDLQKGVEIVIATPGRLIDMLESHHTNLRRVTYLVLDEADRMLDMGFEPQIRKIVSQVIIGSADLKANHAIRQHVEIVTESQKYNKLVKLLEDIMDGSRILIFLDTKKGCDQITRQLRTDGWPALSIHGDKSQAERDWVLSEFKAGKSPIMTATDVAARGLDVKDVKYVINYDFPGSLEDYVHRIGRTGRAGSKGTAYTFFTAANCRFAKDLINILQEAGQKASAVCQVLQKPSTSFLLRRKGSLLALTAFNFTLSLSLASSAIPFLDHMAGQAPEGSQYDSRQYDSKMNELLDGQDFFTSYDEVYDSFDSMGLQENLLRGIYGYGFEKPSAIQQRGIVPFCKGHDVIQQAQSGTGKTATFCSGILQQLNYGLVECQALVLAPTRELAQQIEKVMRALGDYLGVKVHACVGGTSVREDQRILSSGVHVVVGTPGRVFDMLRRHSLRPDYIKMFVLDEADEMLSRGFKDQIYDIFQLLPSKVQVGVFSATMPPEALEITRKFMNKPVRILVKRDELTLEGIKQFYVNVDKEEWKLETLCDLYETLAITQSVIFVNTRRKVDWLTDKMRSSDHTVSATHGDMDQNTRDIIMREFRSGSSRVLITTDLLARGIDVQQVSLVINFDLPTQPENYLHRIGRSGRFGRKGVAINFVTNDDERMLADIQRFYNVIIEELPSNVADLL</sequence>
<dbReference type="GO" id="GO:0005524">
    <property type="term" value="F:ATP binding"/>
    <property type="evidence" value="ECO:0007669"/>
    <property type="project" value="UniProtKB-KW"/>
</dbReference>
<feature type="domain" description="Helicase ATP-binding" evidence="13">
    <location>
        <begin position="550"/>
        <end position="720"/>
    </location>
</feature>
<organism evidence="16 17">
    <name type="scientific">Dendrobium nobile</name>
    <name type="common">Orchid</name>
    <dbReference type="NCBI Taxonomy" id="94219"/>
    <lineage>
        <taxon>Eukaryota</taxon>
        <taxon>Viridiplantae</taxon>
        <taxon>Streptophyta</taxon>
        <taxon>Embryophyta</taxon>
        <taxon>Tracheophyta</taxon>
        <taxon>Spermatophyta</taxon>
        <taxon>Magnoliopsida</taxon>
        <taxon>Liliopsida</taxon>
        <taxon>Asparagales</taxon>
        <taxon>Orchidaceae</taxon>
        <taxon>Epidendroideae</taxon>
        <taxon>Malaxideae</taxon>
        <taxon>Dendrobiinae</taxon>
        <taxon>Dendrobium</taxon>
    </lineage>
</organism>
<keyword evidence="8" id="KW-0648">Protein biosynthesis</keyword>
<dbReference type="EC" id="3.6.4.13" evidence="1"/>
<dbReference type="OrthoDB" id="10265785at2759"/>
<evidence type="ECO:0000256" key="6">
    <source>
        <dbReference type="ARBA" id="ARBA00022840"/>
    </source>
</evidence>
<proteinExistence type="inferred from homology"/>
<keyword evidence="2" id="KW-0396">Initiation factor</keyword>
<evidence type="ECO:0000259" key="13">
    <source>
        <dbReference type="PROSITE" id="PS51192"/>
    </source>
</evidence>
<keyword evidence="7" id="KW-0694">RNA-binding</keyword>
<evidence type="ECO:0000313" key="17">
    <source>
        <dbReference type="Proteomes" id="UP000829196"/>
    </source>
</evidence>
<keyword evidence="5" id="KW-0347">Helicase</keyword>
<evidence type="ECO:0000256" key="3">
    <source>
        <dbReference type="ARBA" id="ARBA00022741"/>
    </source>
</evidence>
<accession>A0A8T3A1V6</accession>
<dbReference type="Pfam" id="PF00271">
    <property type="entry name" value="Helicase_C"/>
    <property type="match status" value="2"/>
</dbReference>
<dbReference type="InterPro" id="IPR011545">
    <property type="entry name" value="DEAD/DEAH_box_helicase_dom"/>
</dbReference>
<dbReference type="InterPro" id="IPR001650">
    <property type="entry name" value="Helicase_C-like"/>
</dbReference>
<feature type="domain" description="DEAD-box RNA helicase Q" evidence="15">
    <location>
        <begin position="95"/>
        <end position="123"/>
    </location>
</feature>
<dbReference type="FunFam" id="3.40.50.300:FF:000089">
    <property type="entry name" value="Eukaryotic initiation factor 4A-II"/>
    <property type="match status" value="1"/>
</dbReference>
<dbReference type="GO" id="GO:0016787">
    <property type="term" value="F:hydrolase activity"/>
    <property type="evidence" value="ECO:0007669"/>
    <property type="project" value="UniProtKB-KW"/>
</dbReference>
<feature type="domain" description="Helicase ATP-binding" evidence="13">
    <location>
        <begin position="126"/>
        <end position="275"/>
    </location>
</feature>
<feature type="short sequence motif" description="Q motif" evidence="11">
    <location>
        <begin position="519"/>
        <end position="547"/>
    </location>
</feature>
<evidence type="ECO:0000256" key="4">
    <source>
        <dbReference type="ARBA" id="ARBA00022801"/>
    </source>
</evidence>
<dbReference type="InterPro" id="IPR027417">
    <property type="entry name" value="P-loop_NTPase"/>
</dbReference>
<reference evidence="16" key="1">
    <citation type="journal article" date="2022" name="Front. Genet.">
        <title>Chromosome-Scale Assembly of the Dendrobium nobile Genome Provides Insights Into the Molecular Mechanism of the Biosynthesis of the Medicinal Active Ingredient of Dendrobium.</title>
        <authorList>
            <person name="Xu Q."/>
            <person name="Niu S.-C."/>
            <person name="Li K.-L."/>
            <person name="Zheng P.-J."/>
            <person name="Zhang X.-J."/>
            <person name="Jia Y."/>
            <person name="Liu Y."/>
            <person name="Niu Y.-X."/>
            <person name="Yu L.-H."/>
            <person name="Chen D.-F."/>
            <person name="Zhang G.-Q."/>
        </authorList>
    </citation>
    <scope>NUCLEOTIDE SEQUENCE</scope>
    <source>
        <tissue evidence="16">Leaf</tissue>
    </source>
</reference>
<dbReference type="SMR" id="A0A8T3A1V6"/>
<evidence type="ECO:0000313" key="16">
    <source>
        <dbReference type="EMBL" id="KAI0488039.1"/>
    </source>
</evidence>
<evidence type="ECO:0000256" key="12">
    <source>
        <dbReference type="SAM" id="MobiDB-lite"/>
    </source>
</evidence>
<dbReference type="AlphaFoldDB" id="A0A8T3A1V6"/>
<dbReference type="SMART" id="SM00490">
    <property type="entry name" value="HELICc"/>
    <property type="match status" value="2"/>
</dbReference>
<dbReference type="CDD" id="cd17939">
    <property type="entry name" value="DEADc_EIF4A"/>
    <property type="match status" value="1"/>
</dbReference>
<dbReference type="GO" id="GO:0003743">
    <property type="term" value="F:translation initiation factor activity"/>
    <property type="evidence" value="ECO:0007669"/>
    <property type="project" value="UniProtKB-KW"/>
</dbReference>
<evidence type="ECO:0000256" key="7">
    <source>
        <dbReference type="ARBA" id="ARBA00022884"/>
    </source>
</evidence>
<feature type="domain" description="Helicase C-terminal" evidence="14">
    <location>
        <begin position="731"/>
        <end position="892"/>
    </location>
</feature>
<protein>
    <recommendedName>
        <fullName evidence="1">RNA helicase</fullName>
        <ecNumber evidence="1">3.6.4.13</ecNumber>
    </recommendedName>
</protein>
<dbReference type="GO" id="GO:0003724">
    <property type="term" value="F:RNA helicase activity"/>
    <property type="evidence" value="ECO:0007669"/>
    <property type="project" value="UniProtKB-EC"/>
</dbReference>
<dbReference type="CDD" id="cd18787">
    <property type="entry name" value="SF2_C_DEAD"/>
    <property type="match status" value="2"/>
</dbReference>
<feature type="domain" description="Helicase C-terminal" evidence="14">
    <location>
        <begin position="298"/>
        <end position="446"/>
    </location>
</feature>
<keyword evidence="6" id="KW-0067">ATP-binding</keyword>
<dbReference type="SMART" id="SM00487">
    <property type="entry name" value="DEXDc"/>
    <property type="match status" value="2"/>
</dbReference>